<dbReference type="InterPro" id="IPR028082">
    <property type="entry name" value="Peripla_BP_I"/>
</dbReference>
<sequence>MTIREVARRAEVSIATVSRVLNHSKPVSEELKRRIEQAVREMGYLPNAVAQSMIQKRTGLIGVIVPEISNPYFSGLVEGIESVAHQHQSHIMLAISQKDPRREMDLLRIFQARQMDGIILAAARIDGELRRAVASLTIPYVLIGQRPTGLRALCIQVDNRRAAGEVIEHLMEKGHRRIGMISGPMWDLASGRERYEGYRDALWKAGKTPRPEWIAEEASFRLKDGVKGMEKILRADEPPTAVFCACDRMAVGAFQALESRGVRVPEQIAVAGFDDEEVATLIKPRLTTVRHSPFEMGRKATEGLMSILQEEESSPDEVIQIGHEPVVRESTTSVGE</sequence>
<dbReference type="SMART" id="SM00354">
    <property type="entry name" value="HTH_LACI"/>
    <property type="match status" value="1"/>
</dbReference>
<evidence type="ECO:0000256" key="1">
    <source>
        <dbReference type="ARBA" id="ARBA00023015"/>
    </source>
</evidence>
<evidence type="ECO:0000313" key="6">
    <source>
        <dbReference type="EMBL" id="MFD1428435.1"/>
    </source>
</evidence>
<dbReference type="PROSITE" id="PS00356">
    <property type="entry name" value="HTH_LACI_1"/>
    <property type="match status" value="1"/>
</dbReference>
<dbReference type="Pfam" id="PF00356">
    <property type="entry name" value="LacI"/>
    <property type="match status" value="1"/>
</dbReference>
<evidence type="ECO:0000259" key="5">
    <source>
        <dbReference type="PROSITE" id="PS50932"/>
    </source>
</evidence>
<dbReference type="Gene3D" id="1.10.260.40">
    <property type="entry name" value="lambda repressor-like DNA-binding domains"/>
    <property type="match status" value="1"/>
</dbReference>
<evidence type="ECO:0000256" key="3">
    <source>
        <dbReference type="ARBA" id="ARBA00023163"/>
    </source>
</evidence>
<dbReference type="PRINTS" id="PR00036">
    <property type="entry name" value="HTHLACI"/>
</dbReference>
<accession>A0ABW4CFU0</accession>
<reference evidence="7" key="1">
    <citation type="journal article" date="2019" name="Int. J. Syst. Evol. Microbiol.">
        <title>The Global Catalogue of Microorganisms (GCM) 10K type strain sequencing project: providing services to taxonomists for standard genome sequencing and annotation.</title>
        <authorList>
            <consortium name="The Broad Institute Genomics Platform"/>
            <consortium name="The Broad Institute Genome Sequencing Center for Infectious Disease"/>
            <person name="Wu L."/>
            <person name="Ma J."/>
        </authorList>
    </citation>
    <scope>NUCLEOTIDE SEQUENCE [LARGE SCALE GENOMIC DNA]</scope>
    <source>
        <strain evidence="7">S1</strain>
    </source>
</reference>
<gene>
    <name evidence="6" type="ORF">ACFQ4Y_16165</name>
</gene>
<dbReference type="PROSITE" id="PS50932">
    <property type="entry name" value="HTH_LACI_2"/>
    <property type="match status" value="1"/>
</dbReference>
<evidence type="ECO:0000313" key="7">
    <source>
        <dbReference type="Proteomes" id="UP001597282"/>
    </source>
</evidence>
<organism evidence="6 7">
    <name type="scientific">Kroppenstedtia sanguinis</name>
    <dbReference type="NCBI Taxonomy" id="1380684"/>
    <lineage>
        <taxon>Bacteria</taxon>
        <taxon>Bacillati</taxon>
        <taxon>Bacillota</taxon>
        <taxon>Bacilli</taxon>
        <taxon>Bacillales</taxon>
        <taxon>Thermoactinomycetaceae</taxon>
        <taxon>Kroppenstedtia</taxon>
    </lineage>
</organism>
<dbReference type="Gene3D" id="3.40.50.2300">
    <property type="match status" value="2"/>
</dbReference>
<feature type="domain" description="HTH lacI-type" evidence="5">
    <location>
        <begin position="1"/>
        <end position="55"/>
    </location>
</feature>
<name>A0ABW4CFU0_9BACL</name>
<proteinExistence type="predicted"/>
<evidence type="ECO:0000256" key="4">
    <source>
        <dbReference type="SAM" id="MobiDB-lite"/>
    </source>
</evidence>
<keyword evidence="1" id="KW-0805">Transcription regulation</keyword>
<dbReference type="Proteomes" id="UP001597282">
    <property type="component" value="Unassembled WGS sequence"/>
</dbReference>
<dbReference type="RefSeq" id="WP_380167334.1">
    <property type="nucleotide sequence ID" value="NZ_JBHTNU010000024.1"/>
</dbReference>
<feature type="region of interest" description="Disordered" evidence="4">
    <location>
        <begin position="313"/>
        <end position="336"/>
    </location>
</feature>
<comment type="caution">
    <text evidence="6">The sequence shown here is derived from an EMBL/GenBank/DDBJ whole genome shotgun (WGS) entry which is preliminary data.</text>
</comment>
<dbReference type="SUPFAM" id="SSF47413">
    <property type="entry name" value="lambda repressor-like DNA-binding domains"/>
    <property type="match status" value="1"/>
</dbReference>
<protein>
    <submittedName>
        <fullName evidence="6">LacI family DNA-binding transcriptional regulator</fullName>
    </submittedName>
</protein>
<dbReference type="CDD" id="cd01392">
    <property type="entry name" value="HTH_LacI"/>
    <property type="match status" value="1"/>
</dbReference>
<dbReference type="InterPro" id="IPR046335">
    <property type="entry name" value="LacI/GalR-like_sensor"/>
</dbReference>
<dbReference type="InterPro" id="IPR000843">
    <property type="entry name" value="HTH_LacI"/>
</dbReference>
<keyword evidence="2 6" id="KW-0238">DNA-binding</keyword>
<dbReference type="GO" id="GO:0003677">
    <property type="term" value="F:DNA binding"/>
    <property type="evidence" value="ECO:0007669"/>
    <property type="project" value="UniProtKB-KW"/>
</dbReference>
<evidence type="ECO:0000256" key="2">
    <source>
        <dbReference type="ARBA" id="ARBA00023125"/>
    </source>
</evidence>
<dbReference type="Pfam" id="PF13377">
    <property type="entry name" value="Peripla_BP_3"/>
    <property type="match status" value="1"/>
</dbReference>
<keyword evidence="7" id="KW-1185">Reference proteome</keyword>
<dbReference type="PANTHER" id="PTHR30146">
    <property type="entry name" value="LACI-RELATED TRANSCRIPTIONAL REPRESSOR"/>
    <property type="match status" value="1"/>
</dbReference>
<dbReference type="PANTHER" id="PTHR30146:SF109">
    <property type="entry name" value="HTH-TYPE TRANSCRIPTIONAL REGULATOR GALS"/>
    <property type="match status" value="1"/>
</dbReference>
<dbReference type="EMBL" id="JBHTNU010000024">
    <property type="protein sequence ID" value="MFD1428435.1"/>
    <property type="molecule type" value="Genomic_DNA"/>
</dbReference>
<keyword evidence="3" id="KW-0804">Transcription</keyword>
<dbReference type="InterPro" id="IPR010982">
    <property type="entry name" value="Lambda_DNA-bd_dom_sf"/>
</dbReference>
<dbReference type="SUPFAM" id="SSF53822">
    <property type="entry name" value="Periplasmic binding protein-like I"/>
    <property type="match status" value="1"/>
</dbReference>
<dbReference type="CDD" id="cd06267">
    <property type="entry name" value="PBP1_LacI_sugar_binding-like"/>
    <property type="match status" value="1"/>
</dbReference>